<feature type="transmembrane region" description="Helical" evidence="1">
    <location>
        <begin position="12"/>
        <end position="34"/>
    </location>
</feature>
<proteinExistence type="predicted"/>
<evidence type="ECO:0008006" key="4">
    <source>
        <dbReference type="Google" id="ProtNLM"/>
    </source>
</evidence>
<organism evidence="2 3">
    <name type="scientific">Nitrosomonas ureae</name>
    <dbReference type="NCBI Taxonomy" id="44577"/>
    <lineage>
        <taxon>Bacteria</taxon>
        <taxon>Pseudomonadati</taxon>
        <taxon>Pseudomonadota</taxon>
        <taxon>Betaproteobacteria</taxon>
        <taxon>Nitrosomonadales</taxon>
        <taxon>Nitrosomonadaceae</taxon>
        <taxon>Nitrosomonas</taxon>
    </lineage>
</organism>
<dbReference type="KEGG" id="nur:ATY38_03840"/>
<keyword evidence="1" id="KW-0812">Transmembrane</keyword>
<dbReference type="EMBL" id="FNLN01000018">
    <property type="protein sequence ID" value="SDU02911.1"/>
    <property type="molecule type" value="Genomic_DNA"/>
</dbReference>
<reference evidence="3" key="1">
    <citation type="submission" date="2016-10" db="EMBL/GenBank/DDBJ databases">
        <authorList>
            <person name="Varghese N."/>
            <person name="Submissions S."/>
        </authorList>
    </citation>
    <scope>NUCLEOTIDE SEQUENCE [LARGE SCALE GENOMIC DNA]</scope>
    <source>
        <strain evidence="3">Nm10</strain>
    </source>
</reference>
<dbReference type="AlphaFoldDB" id="A0A1H2F6C9"/>
<sequence length="153" mass="17225">MKYFYQVSNARVSVYGVTFLVIALIVSGCTVKLISSYDETTDKAITALHKKTEMHLVGLEVIEDLPECKYENQKKFYEEAKVDVSAIAVRAAAIPKNEITVDQTTLLSKSLENLESLHKIACLSKNEIAPLRVQFNTIFTAILKLEIAKRRDE</sequence>
<dbReference type="Proteomes" id="UP000182882">
    <property type="component" value="Unassembled WGS sequence"/>
</dbReference>
<keyword evidence="1" id="KW-0472">Membrane</keyword>
<dbReference type="RefSeq" id="WP_062558138.1">
    <property type="nucleotide sequence ID" value="NZ_CP013341.1"/>
</dbReference>
<keyword evidence="1" id="KW-1133">Transmembrane helix</keyword>
<name>A0A1H2F6C9_9PROT</name>
<accession>A0A1H2F6C9</accession>
<keyword evidence="3" id="KW-1185">Reference proteome</keyword>
<evidence type="ECO:0000313" key="3">
    <source>
        <dbReference type="Proteomes" id="UP000182882"/>
    </source>
</evidence>
<evidence type="ECO:0000313" key="2">
    <source>
        <dbReference type="EMBL" id="SDU02911.1"/>
    </source>
</evidence>
<evidence type="ECO:0000256" key="1">
    <source>
        <dbReference type="SAM" id="Phobius"/>
    </source>
</evidence>
<gene>
    <name evidence="2" type="ORF">SAMN05216406_11823</name>
</gene>
<dbReference type="PROSITE" id="PS51257">
    <property type="entry name" value="PROKAR_LIPOPROTEIN"/>
    <property type="match status" value="1"/>
</dbReference>
<protein>
    <recommendedName>
        <fullName evidence="4">Lipoprotein</fullName>
    </recommendedName>
</protein>